<name>A0AAV5RT08_MAUHU</name>
<keyword evidence="1" id="KW-0472">Membrane</keyword>
<evidence type="ECO:0000256" key="1">
    <source>
        <dbReference type="RuleBase" id="RU367073"/>
    </source>
</evidence>
<evidence type="ECO:0000259" key="2">
    <source>
        <dbReference type="Pfam" id="PF10058"/>
    </source>
</evidence>
<keyword evidence="1" id="KW-0863">Zinc-finger</keyword>
<dbReference type="GO" id="GO:0098826">
    <property type="term" value="C:endoplasmic reticulum tubular network membrane"/>
    <property type="evidence" value="ECO:0007669"/>
    <property type="project" value="UniProtKB-UniRule"/>
</dbReference>
<dbReference type="Proteomes" id="UP001377567">
    <property type="component" value="Unassembled WGS sequence"/>
</dbReference>
<comment type="similarity">
    <text evidence="1">Belongs to the lunapark family.</text>
</comment>
<comment type="subcellular location">
    <subcellularLocation>
        <location evidence="1">Endoplasmic reticulum membrane</location>
        <topology evidence="1">Multi-pass membrane protein</topology>
    </subcellularLocation>
</comment>
<sequence length="278" mass="30937">MLGKLGSLLSRDRRTVVQRYTQDLSQITGEIHSLEKKLTRSQATAGRIQSQLTTYGLALTALAAAYVYASDFLPGLTRINAVAVAFLASVVLLIVVKWTAAQVYGRFERYQQRKLSKLKAVHQKKLNELKKETNFHETSSIIQRFSSGDDQSDDALILIDDELKDKYTELQKLKSELEVVKQKNDKSGLGKDEKDVWFDRVIGVLAGGNDLENLPHPVVCPNCKKHAGAYRIAGKPLLYVCPYCEFRLGENIDPTEGVKELAAADTVEAIAEEPAKKD</sequence>
<comment type="domain">
    <text evidence="1">The C4-type zinc finger motif is necessary both for its ER three-way tubular junction localization and formation.</text>
</comment>
<keyword evidence="1" id="KW-0256">Endoplasmic reticulum</keyword>
<gene>
    <name evidence="3" type="ORF">DAKH74_012770</name>
</gene>
<dbReference type="PANTHER" id="PTHR22166">
    <property type="entry name" value="ENDOPLASMIC RETICULUM JUNCTION FORMATION PROTEIN LUNAPARK"/>
    <property type="match status" value="1"/>
</dbReference>
<comment type="function">
    <text evidence="1">Plays a role in determining ER morphology.</text>
</comment>
<evidence type="ECO:0000313" key="3">
    <source>
        <dbReference type="EMBL" id="GMM54661.1"/>
    </source>
</evidence>
<dbReference type="GO" id="GO:0008270">
    <property type="term" value="F:zinc ion binding"/>
    <property type="evidence" value="ECO:0007669"/>
    <property type="project" value="UniProtKB-KW"/>
</dbReference>
<dbReference type="PANTHER" id="PTHR22166:SF12">
    <property type="entry name" value="ENDOPLASMIC RETICULUM JUNCTION FORMATION PROTEIN LUNAPARK"/>
    <property type="match status" value="1"/>
</dbReference>
<feature type="domain" description="Lunapark zinc ribbon" evidence="2">
    <location>
        <begin position="197"/>
        <end position="246"/>
    </location>
</feature>
<proteinExistence type="inferred from homology"/>
<reference evidence="3 4" key="1">
    <citation type="journal article" date="2023" name="Elife">
        <title>Identification of key yeast species and microbe-microbe interactions impacting larval growth of Drosophila in the wild.</title>
        <authorList>
            <person name="Mure A."/>
            <person name="Sugiura Y."/>
            <person name="Maeda R."/>
            <person name="Honda K."/>
            <person name="Sakurai N."/>
            <person name="Takahashi Y."/>
            <person name="Watada M."/>
            <person name="Katoh T."/>
            <person name="Gotoh A."/>
            <person name="Gotoh Y."/>
            <person name="Taniguchi I."/>
            <person name="Nakamura K."/>
            <person name="Hayashi T."/>
            <person name="Katayama T."/>
            <person name="Uemura T."/>
            <person name="Hattori Y."/>
        </authorList>
    </citation>
    <scope>NUCLEOTIDE SEQUENCE [LARGE SCALE GENOMIC DNA]</scope>
    <source>
        <strain evidence="3 4">KH-74</strain>
    </source>
</reference>
<protein>
    <recommendedName>
        <fullName evidence="1">Endoplasmic reticulum junction formation protein lunapark</fullName>
    </recommendedName>
</protein>
<feature type="transmembrane region" description="Helical" evidence="1">
    <location>
        <begin position="81"/>
        <end position="104"/>
    </location>
</feature>
<organism evidence="3 4">
    <name type="scientific">Maudiozyma humilis</name>
    <name type="common">Sour dough yeast</name>
    <name type="synonym">Kazachstania humilis</name>
    <dbReference type="NCBI Taxonomy" id="51915"/>
    <lineage>
        <taxon>Eukaryota</taxon>
        <taxon>Fungi</taxon>
        <taxon>Dikarya</taxon>
        <taxon>Ascomycota</taxon>
        <taxon>Saccharomycotina</taxon>
        <taxon>Saccharomycetes</taxon>
        <taxon>Saccharomycetales</taxon>
        <taxon>Saccharomycetaceae</taxon>
        <taxon>Maudiozyma</taxon>
    </lineage>
</organism>
<dbReference type="GO" id="GO:1903373">
    <property type="term" value="P:positive regulation of endoplasmic reticulum tubular network organization"/>
    <property type="evidence" value="ECO:0007669"/>
    <property type="project" value="UniProtKB-UniRule"/>
</dbReference>
<accession>A0AAV5RT08</accession>
<keyword evidence="4" id="KW-1185">Reference proteome</keyword>
<keyword evidence="1" id="KW-0479">Metal-binding</keyword>
<comment type="caution">
    <text evidence="3">The sequence shown here is derived from an EMBL/GenBank/DDBJ whole genome shotgun (WGS) entry which is preliminary data.</text>
</comment>
<feature type="transmembrane region" description="Helical" evidence="1">
    <location>
        <begin position="52"/>
        <end position="69"/>
    </location>
</feature>
<keyword evidence="1" id="KW-0862">Zinc</keyword>
<dbReference type="InterPro" id="IPR019273">
    <property type="entry name" value="Lunapark_Znf"/>
</dbReference>
<dbReference type="Pfam" id="PF10058">
    <property type="entry name" value="Zn_ribbon_10"/>
    <property type="match status" value="1"/>
</dbReference>
<keyword evidence="1" id="KW-1133">Transmembrane helix</keyword>
<keyword evidence="1" id="KW-0812">Transmembrane</keyword>
<dbReference type="GO" id="GO:0071788">
    <property type="term" value="P:endoplasmic reticulum tubular network maintenance"/>
    <property type="evidence" value="ECO:0007669"/>
    <property type="project" value="UniProtKB-UniRule"/>
</dbReference>
<evidence type="ECO:0000313" key="4">
    <source>
        <dbReference type="Proteomes" id="UP001377567"/>
    </source>
</evidence>
<dbReference type="InterPro" id="IPR040115">
    <property type="entry name" value="Lnp"/>
</dbReference>
<dbReference type="AlphaFoldDB" id="A0AAV5RT08"/>
<dbReference type="EMBL" id="BTGD01000003">
    <property type="protein sequence ID" value="GMM54661.1"/>
    <property type="molecule type" value="Genomic_DNA"/>
</dbReference>